<feature type="signal peptide" evidence="1">
    <location>
        <begin position="1"/>
        <end position="15"/>
    </location>
</feature>
<evidence type="ECO:0000313" key="3">
    <source>
        <dbReference type="EnsemblMetazoa" id="LLOJ005116-PA"/>
    </source>
</evidence>
<keyword evidence="1" id="KW-0732">Signal</keyword>
<protein>
    <submittedName>
        <fullName evidence="2">Putative conserved secreted protein</fullName>
    </submittedName>
</protein>
<dbReference type="EnsemblMetazoa" id="LLOJ005116-RA">
    <property type="protein sequence ID" value="LLOJ005116-PA"/>
    <property type="gene ID" value="LLOJ005116"/>
</dbReference>
<evidence type="ECO:0000313" key="4">
    <source>
        <dbReference type="Proteomes" id="UP000092461"/>
    </source>
</evidence>
<reference evidence="2" key="2">
    <citation type="journal article" date="2020" name="BMC">
        <title>Leishmania infection induces a limited differential gene expression in the sand fly midgut.</title>
        <authorList>
            <person name="Coutinho-Abreu I.V."/>
            <person name="Serafim T.D."/>
            <person name="Meneses C."/>
            <person name="Kamhawi S."/>
            <person name="Oliveira F."/>
            <person name="Valenzuela J.G."/>
        </authorList>
    </citation>
    <scope>NUCLEOTIDE SEQUENCE</scope>
    <source>
        <strain evidence="2">Jacobina</strain>
        <tissue evidence="2">Midgut</tissue>
    </source>
</reference>
<accession>A0A1B0CKH9</accession>
<keyword evidence="4" id="KW-1185">Reference proteome</keyword>
<dbReference type="PANTHER" id="PTHR20987">
    <property type="entry name" value="CHITIN-BINDING TYPE-2 DOMAIN-CONTAINING PROTEIN-RELATED"/>
    <property type="match status" value="1"/>
</dbReference>
<evidence type="ECO:0000256" key="1">
    <source>
        <dbReference type="SAM" id="SignalP"/>
    </source>
</evidence>
<organism evidence="3 4">
    <name type="scientific">Lutzomyia longipalpis</name>
    <name type="common">Sand fly</name>
    <dbReference type="NCBI Taxonomy" id="7200"/>
    <lineage>
        <taxon>Eukaryota</taxon>
        <taxon>Metazoa</taxon>
        <taxon>Ecdysozoa</taxon>
        <taxon>Arthropoda</taxon>
        <taxon>Hexapoda</taxon>
        <taxon>Insecta</taxon>
        <taxon>Pterygota</taxon>
        <taxon>Neoptera</taxon>
        <taxon>Endopterygota</taxon>
        <taxon>Diptera</taxon>
        <taxon>Nematocera</taxon>
        <taxon>Psychodoidea</taxon>
        <taxon>Psychodidae</taxon>
        <taxon>Lutzomyia</taxon>
        <taxon>Lutzomyia</taxon>
    </lineage>
</organism>
<name>A0A1B0CKH9_LUTLO</name>
<feature type="chain" id="PRO_5044555353" evidence="1">
    <location>
        <begin position="16"/>
        <end position="99"/>
    </location>
</feature>
<reference evidence="3" key="3">
    <citation type="submission" date="2020-05" db="UniProtKB">
        <authorList>
            <consortium name="EnsemblMetazoa"/>
        </authorList>
    </citation>
    <scope>IDENTIFICATION</scope>
    <source>
        <strain evidence="3">Jacobina</strain>
    </source>
</reference>
<dbReference type="Proteomes" id="UP000092461">
    <property type="component" value="Unassembled WGS sequence"/>
</dbReference>
<dbReference type="EMBL" id="GITU01002008">
    <property type="protein sequence ID" value="MBC1170711.1"/>
    <property type="molecule type" value="Transcribed_RNA"/>
</dbReference>
<reference evidence="4" key="1">
    <citation type="submission" date="2012-05" db="EMBL/GenBank/DDBJ databases">
        <title>Whole Genome Assembly of Lutzomyia longipalpis.</title>
        <authorList>
            <person name="Richards S."/>
            <person name="Qu C."/>
            <person name="Dillon R."/>
            <person name="Worley K."/>
            <person name="Scherer S."/>
            <person name="Batterton M."/>
            <person name="Taylor A."/>
            <person name="Hawes A."/>
            <person name="Hernandez B."/>
            <person name="Kovar C."/>
            <person name="Mandapat C."/>
            <person name="Pham C."/>
            <person name="Qu C."/>
            <person name="Jing C."/>
            <person name="Bess C."/>
            <person name="Bandaranaike D."/>
            <person name="Ngo D."/>
            <person name="Ongeri F."/>
            <person name="Arias F."/>
            <person name="Lara F."/>
            <person name="Weissenberger G."/>
            <person name="Kamau G."/>
            <person name="Han H."/>
            <person name="Shen H."/>
            <person name="Dinh H."/>
            <person name="Khalil I."/>
            <person name="Jones J."/>
            <person name="Shafer J."/>
            <person name="Jayaseelan J."/>
            <person name="Quiroz J."/>
            <person name="Blankenburg K."/>
            <person name="Nguyen L."/>
            <person name="Jackson L."/>
            <person name="Francisco L."/>
            <person name="Tang L.-Y."/>
            <person name="Pu L.-L."/>
            <person name="Perales L."/>
            <person name="Lorensuhewa L."/>
            <person name="Munidasa M."/>
            <person name="Coyle M."/>
            <person name="Taylor M."/>
            <person name="Puazo M."/>
            <person name="Firestine M."/>
            <person name="Scheel M."/>
            <person name="Javaid M."/>
            <person name="Wang M."/>
            <person name="Li M."/>
            <person name="Tabassum N."/>
            <person name="Saada N."/>
            <person name="Osuji N."/>
            <person name="Aqrawi P."/>
            <person name="Fu Q."/>
            <person name="Thornton R."/>
            <person name="Raj R."/>
            <person name="Goodspeed R."/>
            <person name="Mata R."/>
            <person name="Najjar R."/>
            <person name="Gubbala S."/>
            <person name="Lee S."/>
            <person name="Denson S."/>
            <person name="Patil S."/>
            <person name="Macmil S."/>
            <person name="Qi S."/>
            <person name="Matskevitch T."/>
            <person name="Palculict T."/>
            <person name="Mathew T."/>
            <person name="Vee V."/>
            <person name="Velamala V."/>
            <person name="Korchina V."/>
            <person name="Cai W."/>
            <person name="Liu W."/>
            <person name="Dai W."/>
            <person name="Zou X."/>
            <person name="Zhu Y."/>
            <person name="Zhang Y."/>
            <person name="Wu Y.-Q."/>
            <person name="Xin Y."/>
            <person name="Nazarath L."/>
            <person name="Kovar C."/>
            <person name="Han Y."/>
            <person name="Muzny D."/>
            <person name="Gibbs R."/>
        </authorList>
    </citation>
    <scope>NUCLEOTIDE SEQUENCE [LARGE SCALE GENOMIC DNA]</scope>
    <source>
        <strain evidence="4">Jacobina</strain>
    </source>
</reference>
<dbReference type="AlphaFoldDB" id="A0A1B0CKH9"/>
<proteinExistence type="predicted"/>
<dbReference type="VEuPathDB" id="VectorBase:LLOJ005116"/>
<evidence type="ECO:0000313" key="2">
    <source>
        <dbReference type="EMBL" id="MBC1170711.1"/>
    </source>
</evidence>
<dbReference type="VEuPathDB" id="VectorBase:LLONM1_001715"/>
<dbReference type="PANTHER" id="PTHR20987:SF0">
    <property type="entry name" value="CHITIN-BINDING TYPE-2 DOMAIN-CONTAINING PROTEIN-RELATED"/>
    <property type="match status" value="1"/>
</dbReference>
<sequence length="99" mass="11386">MKIFLLCALVAFAVAQDENDHTNGQPGCQTQEEVTRRYWRNNWDPTRFWVCDTLNQPAHAVTCEEHTGEVSLAWLDSAQACVSWSQWEWTPPRAPPSRP</sequence>
<dbReference type="EMBL" id="AJWK01016306">
    <property type="status" value="NOT_ANNOTATED_CDS"/>
    <property type="molecule type" value="Genomic_DNA"/>
</dbReference>